<dbReference type="STRING" id="1123071.SAMN02745181_0710"/>
<feature type="transmembrane region" description="Helical" evidence="1">
    <location>
        <begin position="12"/>
        <end position="30"/>
    </location>
</feature>
<dbReference type="OrthoDB" id="182994at2"/>
<dbReference type="InterPro" id="IPR043745">
    <property type="entry name" value="DUF5690"/>
</dbReference>
<sequence>MTHSPTSRFDPRTLIAVAAAFVTYYCMYAFRKPFTVLDFEGSWLGGQTALKTAVVVSQLLGYTTAKFLGTRFCSGLHREKIFGALVGCIVSAMLSLVALPLLPGAWAVIALFWNGISLGMVFGMVMRPLEGRGNSEFLLAGLSCSFIIASGDVKSAGKNVLNSDWFAQTFGGNELWMPLATCALYFIPFLIAAFILSKTPLPSDADIAERSDRHAMDGKDRLAFVKNLAGILIPLAISYFLLTAFRDYRDNFQQDLLREAGATVKAGVFSAIERKVAITVLIVCSLLILIRSHLTALRVSLIFMALGLVLPASLIILRNQGWISALDWMTYIGVGAYLCYILVHCILFERLVALTRAKGNSVFAMMLFDGLGYIGPILLIGFGDKIGGESRLATFDAFTWVLAIFGGAALIYTNLILKKYTAKKAEENTAAAAAVATSTDCTSTQTT</sequence>
<dbReference type="InterPro" id="IPR036259">
    <property type="entry name" value="MFS_trans_sf"/>
</dbReference>
<feature type="transmembrane region" description="Helical" evidence="1">
    <location>
        <begin position="328"/>
        <end position="348"/>
    </location>
</feature>
<organism evidence="2 3">
    <name type="scientific">Rubritalea squalenifaciens DSM 18772</name>
    <dbReference type="NCBI Taxonomy" id="1123071"/>
    <lineage>
        <taxon>Bacteria</taxon>
        <taxon>Pseudomonadati</taxon>
        <taxon>Verrucomicrobiota</taxon>
        <taxon>Verrucomicrobiia</taxon>
        <taxon>Verrucomicrobiales</taxon>
        <taxon>Rubritaleaceae</taxon>
        <taxon>Rubritalea</taxon>
    </lineage>
</organism>
<feature type="transmembrane region" description="Helical" evidence="1">
    <location>
        <begin position="266"/>
        <end position="289"/>
    </location>
</feature>
<dbReference type="Pfam" id="PF18943">
    <property type="entry name" value="DUF5690"/>
    <property type="match status" value="1"/>
</dbReference>
<feature type="transmembrane region" description="Helical" evidence="1">
    <location>
        <begin position="296"/>
        <end position="316"/>
    </location>
</feature>
<accession>A0A1M6DDD7</accession>
<proteinExistence type="predicted"/>
<gene>
    <name evidence="2" type="ORF">SAMN02745181_0710</name>
</gene>
<feature type="transmembrane region" description="Helical" evidence="1">
    <location>
        <begin position="360"/>
        <end position="382"/>
    </location>
</feature>
<feature type="transmembrane region" description="Helical" evidence="1">
    <location>
        <begin position="50"/>
        <end position="69"/>
    </location>
</feature>
<keyword evidence="1" id="KW-0812">Transmembrane</keyword>
<evidence type="ECO:0000313" key="2">
    <source>
        <dbReference type="EMBL" id="SHI71294.1"/>
    </source>
</evidence>
<evidence type="ECO:0008006" key="4">
    <source>
        <dbReference type="Google" id="ProtNLM"/>
    </source>
</evidence>
<reference evidence="2 3" key="1">
    <citation type="submission" date="2016-11" db="EMBL/GenBank/DDBJ databases">
        <authorList>
            <person name="Jaros S."/>
            <person name="Januszkiewicz K."/>
            <person name="Wedrychowicz H."/>
        </authorList>
    </citation>
    <scope>NUCLEOTIDE SEQUENCE [LARGE SCALE GENOMIC DNA]</scope>
    <source>
        <strain evidence="2 3">DSM 18772</strain>
    </source>
</reference>
<feature type="transmembrane region" description="Helical" evidence="1">
    <location>
        <begin position="137"/>
        <end position="155"/>
    </location>
</feature>
<keyword evidence="3" id="KW-1185">Reference proteome</keyword>
<dbReference type="SUPFAM" id="SSF103473">
    <property type="entry name" value="MFS general substrate transporter"/>
    <property type="match status" value="1"/>
</dbReference>
<dbReference type="Proteomes" id="UP000184510">
    <property type="component" value="Unassembled WGS sequence"/>
</dbReference>
<keyword evidence="1" id="KW-1133">Transmembrane helix</keyword>
<dbReference type="RefSeq" id="WP_143158096.1">
    <property type="nucleotide sequence ID" value="NZ_FQYR01000002.1"/>
</dbReference>
<dbReference type="AlphaFoldDB" id="A0A1M6DDD7"/>
<keyword evidence="1" id="KW-0472">Membrane</keyword>
<evidence type="ECO:0000256" key="1">
    <source>
        <dbReference type="SAM" id="Phobius"/>
    </source>
</evidence>
<feature type="transmembrane region" description="Helical" evidence="1">
    <location>
        <begin position="105"/>
        <end position="125"/>
    </location>
</feature>
<dbReference type="EMBL" id="FQYR01000002">
    <property type="protein sequence ID" value="SHI71294.1"/>
    <property type="molecule type" value="Genomic_DNA"/>
</dbReference>
<evidence type="ECO:0000313" key="3">
    <source>
        <dbReference type="Proteomes" id="UP000184510"/>
    </source>
</evidence>
<feature type="transmembrane region" description="Helical" evidence="1">
    <location>
        <begin position="397"/>
        <end position="417"/>
    </location>
</feature>
<protein>
    <recommendedName>
        <fullName evidence="4">Major Facilitator Superfamily protein</fullName>
    </recommendedName>
</protein>
<dbReference type="InParanoid" id="A0A1M6DDD7"/>
<feature type="transmembrane region" description="Helical" evidence="1">
    <location>
        <begin position="223"/>
        <end position="246"/>
    </location>
</feature>
<name>A0A1M6DDD7_9BACT</name>
<feature type="transmembrane region" description="Helical" evidence="1">
    <location>
        <begin position="81"/>
        <end position="99"/>
    </location>
</feature>
<feature type="transmembrane region" description="Helical" evidence="1">
    <location>
        <begin position="175"/>
        <end position="196"/>
    </location>
</feature>